<dbReference type="EMBL" id="EU136189">
    <property type="protein sequence ID" value="ABV44481.1"/>
    <property type="molecule type" value="Genomic_DNA"/>
</dbReference>
<dbReference type="Proteomes" id="UP000001356">
    <property type="component" value="Segment"/>
</dbReference>
<evidence type="ECO:0000313" key="3">
    <source>
        <dbReference type="Proteomes" id="UP000001356"/>
    </source>
</evidence>
<feature type="compositionally biased region" description="Polar residues" evidence="1">
    <location>
        <begin position="146"/>
        <end position="155"/>
    </location>
</feature>
<dbReference type="RefSeq" id="YP_001491541.1">
    <property type="nucleotide sequence ID" value="NC_009875.1"/>
</dbReference>
<dbReference type="OrthoDB" id="6552at10239"/>
<proteinExistence type="predicted"/>
<feature type="region of interest" description="Disordered" evidence="1">
    <location>
        <begin position="185"/>
        <end position="216"/>
    </location>
</feature>
<dbReference type="KEGG" id="vg:5758870"/>
<feature type="region of interest" description="Disordered" evidence="1">
    <location>
        <begin position="127"/>
        <end position="155"/>
    </location>
</feature>
<protein>
    <submittedName>
        <fullName evidence="2">Lower collar protein</fullName>
    </submittedName>
</protein>
<accession>A8D3T3</accession>
<name>A8D3T3_9CAUD</name>
<organism evidence="2 3">
    <name type="scientific">Staphylococcus phage SAP-2</name>
    <dbReference type="NCBI Taxonomy" id="470865"/>
    <lineage>
        <taxon>Viruses</taxon>
        <taxon>Duplodnaviria</taxon>
        <taxon>Heunggongvirae</taxon>
        <taxon>Uroviricota</taxon>
        <taxon>Caudoviricetes</taxon>
        <taxon>Rountreeviridae</taxon>
        <taxon>Rakietenvirinae</taxon>
        <taxon>Rosenblumvirus</taxon>
        <taxon>Rosenblumvirus SAP2</taxon>
    </lineage>
</organism>
<keyword evidence="3" id="KW-1185">Reference proteome</keyword>
<sequence>MARYTMTLYDFIKSELIKKGFNEFVNDNKLTFYDDDFQFMQKMLKFDKDVLAIVNEKVFKGFSLKEDLSDLLFKKSFTIHFLDREINRQTVEAFGMQVITVCITHEDYLNVVYSSSEVEKYLQSQGFTEHNEDTTNNTDETSNQNATSLDNSTGMTANRNAYVSLPQSEVNIDVDKTTLKFADNNTIDNGKTVNKSSNESNQNVKRNQNQKGNAKGTQFSKQYLIDNIDKVYDLRKKILNEFDKKMFFTNLVKVENYGI</sequence>
<dbReference type="GeneID" id="5758870"/>
<evidence type="ECO:0000256" key="1">
    <source>
        <dbReference type="SAM" id="MobiDB-lite"/>
    </source>
</evidence>
<feature type="compositionally biased region" description="Low complexity" evidence="1">
    <location>
        <begin position="134"/>
        <end position="145"/>
    </location>
</feature>
<reference evidence="2 3" key="1">
    <citation type="journal article" date="2010" name="Appl. Microbiol. Biotechnol.">
        <title>Antibacterial and biofilm removal activity of a podoviridae Staphylococcus aureus bacteriophage SAP-2 and a derived recombinant cell-wall-degrading enzyme.</title>
        <authorList>
            <person name="Son J.S."/>
            <person name="Lee S.J."/>
            <person name="Jun S.Y."/>
            <person name="Yoon S.J."/>
            <person name="Kang S.H."/>
            <person name="Paik H.R."/>
            <person name="Kang J.O."/>
            <person name="Choi Y.J."/>
        </authorList>
    </citation>
    <scope>NUCLEOTIDE SEQUENCE [LARGE SCALE GENOMIC DNA]</scope>
</reference>
<evidence type="ECO:0000313" key="2">
    <source>
        <dbReference type="EMBL" id="ABV44481.1"/>
    </source>
</evidence>